<dbReference type="Proteomes" id="UP001187192">
    <property type="component" value="Unassembled WGS sequence"/>
</dbReference>
<protein>
    <submittedName>
        <fullName evidence="2">Uncharacterized protein</fullName>
    </submittedName>
</protein>
<proteinExistence type="predicted"/>
<accession>A0AA88DTJ0</accession>
<feature type="region of interest" description="Disordered" evidence="1">
    <location>
        <begin position="1"/>
        <end position="35"/>
    </location>
</feature>
<evidence type="ECO:0000256" key="1">
    <source>
        <dbReference type="SAM" id="MobiDB-lite"/>
    </source>
</evidence>
<dbReference type="AlphaFoldDB" id="A0AA88DTJ0"/>
<reference evidence="2" key="1">
    <citation type="submission" date="2023-07" db="EMBL/GenBank/DDBJ databases">
        <title>draft genome sequence of fig (Ficus carica).</title>
        <authorList>
            <person name="Takahashi T."/>
            <person name="Nishimura K."/>
        </authorList>
    </citation>
    <scope>NUCLEOTIDE SEQUENCE</scope>
</reference>
<keyword evidence="3" id="KW-1185">Reference proteome</keyword>
<evidence type="ECO:0000313" key="2">
    <source>
        <dbReference type="EMBL" id="GMN61512.1"/>
    </source>
</evidence>
<name>A0AA88DTJ0_FICCA</name>
<evidence type="ECO:0000313" key="3">
    <source>
        <dbReference type="Proteomes" id="UP001187192"/>
    </source>
</evidence>
<comment type="caution">
    <text evidence="2">The sequence shown here is derived from an EMBL/GenBank/DDBJ whole genome shotgun (WGS) entry which is preliminary data.</text>
</comment>
<sequence>MESPSPPAATITTEPPDRESRQRPGWRLSDGDDGVGRPWAIDLRRAGKNPSVGSALPWRSRSRSGRRWKACVVGEEIGGCNASSSPFKVAILAVVGWILVSHLALTTLSRPSPETGFPLSSPMAGGREGWCSAGDLLFLFYLKVFFDNKA</sequence>
<dbReference type="EMBL" id="BTGU01000113">
    <property type="protein sequence ID" value="GMN61512.1"/>
    <property type="molecule type" value="Genomic_DNA"/>
</dbReference>
<gene>
    <name evidence="2" type="ORF">TIFTF001_030601</name>
</gene>
<organism evidence="2 3">
    <name type="scientific">Ficus carica</name>
    <name type="common">Common fig</name>
    <dbReference type="NCBI Taxonomy" id="3494"/>
    <lineage>
        <taxon>Eukaryota</taxon>
        <taxon>Viridiplantae</taxon>
        <taxon>Streptophyta</taxon>
        <taxon>Embryophyta</taxon>
        <taxon>Tracheophyta</taxon>
        <taxon>Spermatophyta</taxon>
        <taxon>Magnoliopsida</taxon>
        <taxon>eudicotyledons</taxon>
        <taxon>Gunneridae</taxon>
        <taxon>Pentapetalae</taxon>
        <taxon>rosids</taxon>
        <taxon>fabids</taxon>
        <taxon>Rosales</taxon>
        <taxon>Moraceae</taxon>
        <taxon>Ficeae</taxon>
        <taxon>Ficus</taxon>
    </lineage>
</organism>